<dbReference type="Gene3D" id="2.10.109.10">
    <property type="entry name" value="Umud Fragment, subunit A"/>
    <property type="match status" value="1"/>
</dbReference>
<dbReference type="InterPro" id="IPR039418">
    <property type="entry name" value="LexA-like"/>
</dbReference>
<dbReference type="RefSeq" id="WP_031294207.1">
    <property type="nucleotide sequence ID" value="NZ_CABIPB010000055.1"/>
</dbReference>
<organism evidence="5 6">
    <name type="scientific">Pseudomonas aeruginosa</name>
    <dbReference type="NCBI Taxonomy" id="287"/>
    <lineage>
        <taxon>Bacteria</taxon>
        <taxon>Pseudomonadati</taxon>
        <taxon>Pseudomonadota</taxon>
        <taxon>Gammaproteobacteria</taxon>
        <taxon>Pseudomonadales</taxon>
        <taxon>Pseudomonadaceae</taxon>
        <taxon>Pseudomonas</taxon>
    </lineage>
</organism>
<dbReference type="InterPro" id="IPR036286">
    <property type="entry name" value="LexA/Signal_pep-like_sf"/>
</dbReference>
<proteinExistence type="predicted"/>
<accession>A0A241XHQ5</accession>
<dbReference type="PANTHER" id="PTHR40661:SF2">
    <property type="entry name" value="HTH-TYPE TRANSCRIPTIONAL REGULATOR PRTR"/>
    <property type="match status" value="1"/>
</dbReference>
<dbReference type="SUPFAM" id="SSF51306">
    <property type="entry name" value="LexA/Signal peptidase"/>
    <property type="match status" value="1"/>
</dbReference>
<dbReference type="InterPro" id="IPR015927">
    <property type="entry name" value="Peptidase_S24_S26A/B/C"/>
</dbReference>
<dbReference type="CDD" id="cd00093">
    <property type="entry name" value="HTH_XRE"/>
    <property type="match status" value="1"/>
</dbReference>
<dbReference type="Gene3D" id="1.10.260.40">
    <property type="entry name" value="lambda repressor-like DNA-binding domains"/>
    <property type="match status" value="1"/>
</dbReference>
<keyword evidence="1" id="KW-0805">Transcription regulation</keyword>
<dbReference type="AlphaFoldDB" id="A0A241XHQ5"/>
<gene>
    <name evidence="5" type="ORF">CAZ10_31640</name>
</gene>
<keyword evidence="2" id="KW-0238">DNA-binding</keyword>
<dbReference type="PROSITE" id="PS50943">
    <property type="entry name" value="HTH_CROC1"/>
    <property type="match status" value="1"/>
</dbReference>
<protein>
    <submittedName>
        <fullName evidence="5">Transcriptional regulator</fullName>
    </submittedName>
</protein>
<evidence type="ECO:0000256" key="3">
    <source>
        <dbReference type="ARBA" id="ARBA00023163"/>
    </source>
</evidence>
<evidence type="ECO:0000313" key="5">
    <source>
        <dbReference type="EMBL" id="OTI55852.1"/>
    </source>
</evidence>
<dbReference type="CDD" id="cd06529">
    <property type="entry name" value="S24_LexA-like"/>
    <property type="match status" value="1"/>
</dbReference>
<dbReference type="Proteomes" id="UP000194857">
    <property type="component" value="Unassembled WGS sequence"/>
</dbReference>
<dbReference type="Pfam" id="PF00717">
    <property type="entry name" value="Peptidase_S24"/>
    <property type="match status" value="1"/>
</dbReference>
<evidence type="ECO:0000259" key="4">
    <source>
        <dbReference type="PROSITE" id="PS50943"/>
    </source>
</evidence>
<dbReference type="SUPFAM" id="SSF47413">
    <property type="entry name" value="lambda repressor-like DNA-binding domains"/>
    <property type="match status" value="1"/>
</dbReference>
<evidence type="ECO:0000256" key="2">
    <source>
        <dbReference type="ARBA" id="ARBA00023125"/>
    </source>
</evidence>
<sequence>MKKRKLSQIELNECQALRHIYSAKRRELGLTQSSIAEAFRMSQTAISMYMNGSNALNAAVAAKFSTILEVPVSSFSPRLAAEIEGMAKAMHPKPVPDITDTLEPIHPWDDGTPLDDDEVEIPFYKEVEMAAGAGRNIEQEIKGRKLRFSYATLRAAGVDPSAAICTRVGGNSMEPLISDGATIGVDTATKHITDGEIYAIKHDDLLRVKFVYRLPGGGVRLRSYNRDEYPDEEYTPEEMRSQQISIIGWVFWWSVVRIRRKL</sequence>
<dbReference type="Pfam" id="PF01381">
    <property type="entry name" value="HTH_3"/>
    <property type="match status" value="1"/>
</dbReference>
<dbReference type="SMART" id="SM00530">
    <property type="entry name" value="HTH_XRE"/>
    <property type="match status" value="1"/>
</dbReference>
<comment type="caution">
    <text evidence="5">The sequence shown here is derived from an EMBL/GenBank/DDBJ whole genome shotgun (WGS) entry which is preliminary data.</text>
</comment>
<reference evidence="5 6" key="1">
    <citation type="submission" date="2017-05" db="EMBL/GenBank/DDBJ databases">
        <authorList>
            <person name="Song R."/>
            <person name="Chenine A.L."/>
            <person name="Ruprecht R.M."/>
        </authorList>
    </citation>
    <scope>NUCLEOTIDE SEQUENCE [LARGE SCALE GENOMIC DNA]</scope>
    <source>
        <strain evidence="5 6">S567_C10_BS</strain>
    </source>
</reference>
<dbReference type="EMBL" id="NFFZ01000025">
    <property type="protein sequence ID" value="OTI55852.1"/>
    <property type="molecule type" value="Genomic_DNA"/>
</dbReference>
<keyword evidence="3" id="KW-0804">Transcription</keyword>
<dbReference type="GO" id="GO:0003677">
    <property type="term" value="F:DNA binding"/>
    <property type="evidence" value="ECO:0007669"/>
    <property type="project" value="UniProtKB-KW"/>
</dbReference>
<feature type="domain" description="HTH cro/C1-type" evidence="4">
    <location>
        <begin position="25"/>
        <end position="75"/>
    </location>
</feature>
<dbReference type="InterPro" id="IPR001387">
    <property type="entry name" value="Cro/C1-type_HTH"/>
</dbReference>
<name>A0A241XHQ5_PSEAI</name>
<evidence type="ECO:0000256" key="1">
    <source>
        <dbReference type="ARBA" id="ARBA00023015"/>
    </source>
</evidence>
<dbReference type="PANTHER" id="PTHR40661">
    <property type="match status" value="1"/>
</dbReference>
<evidence type="ECO:0000313" key="6">
    <source>
        <dbReference type="Proteomes" id="UP000194857"/>
    </source>
</evidence>
<dbReference type="InterPro" id="IPR010982">
    <property type="entry name" value="Lambda_DNA-bd_dom_sf"/>
</dbReference>